<dbReference type="Proteomes" id="UP001374584">
    <property type="component" value="Unassembled WGS sequence"/>
</dbReference>
<proteinExistence type="predicted"/>
<evidence type="ECO:0000313" key="2">
    <source>
        <dbReference type="Proteomes" id="UP001374584"/>
    </source>
</evidence>
<name>A0AAN9QDJ3_PHACN</name>
<gene>
    <name evidence="1" type="ORF">VNO80_30532</name>
</gene>
<reference evidence="1 2" key="1">
    <citation type="submission" date="2024-01" db="EMBL/GenBank/DDBJ databases">
        <title>The genomes of 5 underutilized Papilionoideae crops provide insights into root nodulation and disease resistanc.</title>
        <authorList>
            <person name="Jiang F."/>
        </authorList>
    </citation>
    <scope>NUCLEOTIDE SEQUENCE [LARGE SCALE GENOMIC DNA]</scope>
    <source>
        <strain evidence="1">JINMINGXINNONG_FW02</strain>
        <tissue evidence="1">Leaves</tissue>
    </source>
</reference>
<accession>A0AAN9QDJ3</accession>
<sequence>MMPSLSTTMDDLRAPGFVFVQGSFKSSLCCRKNANEGARMRTLLGARDGVGCENARNEVVGSNLIGCRENQPS</sequence>
<evidence type="ECO:0000313" key="1">
    <source>
        <dbReference type="EMBL" id="KAK7333755.1"/>
    </source>
</evidence>
<comment type="caution">
    <text evidence="1">The sequence shown here is derived from an EMBL/GenBank/DDBJ whole genome shotgun (WGS) entry which is preliminary data.</text>
</comment>
<dbReference type="EMBL" id="JAYMYR010000011">
    <property type="protein sequence ID" value="KAK7333755.1"/>
    <property type="molecule type" value="Genomic_DNA"/>
</dbReference>
<protein>
    <submittedName>
        <fullName evidence="1">Uncharacterized protein</fullName>
    </submittedName>
</protein>
<dbReference type="AlphaFoldDB" id="A0AAN9QDJ3"/>
<keyword evidence="2" id="KW-1185">Reference proteome</keyword>
<organism evidence="1 2">
    <name type="scientific">Phaseolus coccineus</name>
    <name type="common">Scarlet runner bean</name>
    <name type="synonym">Phaseolus multiflorus</name>
    <dbReference type="NCBI Taxonomy" id="3886"/>
    <lineage>
        <taxon>Eukaryota</taxon>
        <taxon>Viridiplantae</taxon>
        <taxon>Streptophyta</taxon>
        <taxon>Embryophyta</taxon>
        <taxon>Tracheophyta</taxon>
        <taxon>Spermatophyta</taxon>
        <taxon>Magnoliopsida</taxon>
        <taxon>eudicotyledons</taxon>
        <taxon>Gunneridae</taxon>
        <taxon>Pentapetalae</taxon>
        <taxon>rosids</taxon>
        <taxon>fabids</taxon>
        <taxon>Fabales</taxon>
        <taxon>Fabaceae</taxon>
        <taxon>Papilionoideae</taxon>
        <taxon>50 kb inversion clade</taxon>
        <taxon>NPAAA clade</taxon>
        <taxon>indigoferoid/millettioid clade</taxon>
        <taxon>Phaseoleae</taxon>
        <taxon>Phaseolus</taxon>
    </lineage>
</organism>